<evidence type="ECO:0000256" key="1">
    <source>
        <dbReference type="SAM" id="MobiDB-lite"/>
    </source>
</evidence>
<name>A0A6C0KVK1_9ZZZZ</name>
<organism evidence="2">
    <name type="scientific">viral metagenome</name>
    <dbReference type="NCBI Taxonomy" id="1070528"/>
    <lineage>
        <taxon>unclassified sequences</taxon>
        <taxon>metagenomes</taxon>
        <taxon>organismal metagenomes</taxon>
    </lineage>
</organism>
<feature type="region of interest" description="Disordered" evidence="1">
    <location>
        <begin position="186"/>
        <end position="220"/>
    </location>
</feature>
<reference evidence="2" key="1">
    <citation type="journal article" date="2020" name="Nature">
        <title>Giant virus diversity and host interactions through global metagenomics.</title>
        <authorList>
            <person name="Schulz F."/>
            <person name="Roux S."/>
            <person name="Paez-Espino D."/>
            <person name="Jungbluth S."/>
            <person name="Walsh D.A."/>
            <person name="Denef V.J."/>
            <person name="McMahon K.D."/>
            <person name="Konstantinidis K.T."/>
            <person name="Eloe-Fadrosh E.A."/>
            <person name="Kyrpides N.C."/>
            <person name="Woyke T."/>
        </authorList>
    </citation>
    <scope>NUCLEOTIDE SEQUENCE</scope>
    <source>
        <strain evidence="2">GVMAG-S-3300013093-109</strain>
    </source>
</reference>
<proteinExistence type="predicted"/>
<accession>A0A6C0KVK1</accession>
<dbReference type="AlphaFoldDB" id="A0A6C0KVK1"/>
<evidence type="ECO:0000313" key="2">
    <source>
        <dbReference type="EMBL" id="QHU20358.1"/>
    </source>
</evidence>
<sequence length="220" mass="25730">MSKLQYLVTAGVNKYLNVRVWENSIDDHDYATGRSRLFSNSLYSRILDEYTDMVDDDDTYDYYHKFENLPARLKKLLEKQGLEVVEFKDENKAVAPVNSISIQNKPVTNGRYITSYRITGTFGFNGQEQEYGSAVLHVMEGDQHGLGRFYFFGIETTNKNSTKLDITAQYMWNIIQMWGSDDEIIGGSRSKMSRRKRTRSKRTQSKRTRRVRKTRRSSRK</sequence>
<protein>
    <submittedName>
        <fullName evidence="2">Uncharacterized protein</fullName>
    </submittedName>
</protein>
<dbReference type="EMBL" id="MN740968">
    <property type="protein sequence ID" value="QHU20358.1"/>
    <property type="molecule type" value="Genomic_DNA"/>
</dbReference>
<feature type="compositionally biased region" description="Basic residues" evidence="1">
    <location>
        <begin position="191"/>
        <end position="220"/>
    </location>
</feature>